<sequence length="209" mass="23086">MAKWIATGPSDESFGTSESEFRQFVAIAPPLSDKTLPCHSSTTTTTTTSHTNKTYCYRVNRPHNLSTCEWKKRLTVGMIVSTSSKDGIAYPENIGRNRGIVVACGVQNEFTNFELKVLSAASYICKHSDNFQLSPDCQLPLVQTCFGNVGKSAVVYERRNSDFAYSPIAAPNSEIWPRASLSEASNHLVRVATLRRPRHFSRSATTSSL</sequence>
<accession>A0A6H5GCZ5</accession>
<proteinExistence type="predicted"/>
<evidence type="ECO:0000313" key="2">
    <source>
        <dbReference type="Proteomes" id="UP000479000"/>
    </source>
</evidence>
<evidence type="ECO:0000313" key="1">
    <source>
        <dbReference type="EMBL" id="CAA9999495.1"/>
    </source>
</evidence>
<protein>
    <submittedName>
        <fullName evidence="1">Uncharacterized protein</fullName>
    </submittedName>
</protein>
<gene>
    <name evidence="1" type="ORF">NTEN_LOCUS5778</name>
</gene>
<reference evidence="1 2" key="1">
    <citation type="submission" date="2020-02" db="EMBL/GenBank/DDBJ databases">
        <authorList>
            <person name="Ferguson B K."/>
        </authorList>
    </citation>
    <scope>NUCLEOTIDE SEQUENCE [LARGE SCALE GENOMIC DNA]</scope>
</reference>
<keyword evidence="2" id="KW-1185">Reference proteome</keyword>
<dbReference type="AlphaFoldDB" id="A0A6H5GCZ5"/>
<organism evidence="1 2">
    <name type="scientific">Nesidiocoris tenuis</name>
    <dbReference type="NCBI Taxonomy" id="355587"/>
    <lineage>
        <taxon>Eukaryota</taxon>
        <taxon>Metazoa</taxon>
        <taxon>Ecdysozoa</taxon>
        <taxon>Arthropoda</taxon>
        <taxon>Hexapoda</taxon>
        <taxon>Insecta</taxon>
        <taxon>Pterygota</taxon>
        <taxon>Neoptera</taxon>
        <taxon>Paraneoptera</taxon>
        <taxon>Hemiptera</taxon>
        <taxon>Heteroptera</taxon>
        <taxon>Panheteroptera</taxon>
        <taxon>Cimicomorpha</taxon>
        <taxon>Miridae</taxon>
        <taxon>Dicyphina</taxon>
        <taxon>Nesidiocoris</taxon>
    </lineage>
</organism>
<name>A0A6H5GCZ5_9HEMI</name>
<dbReference type="EMBL" id="CADCXU010008890">
    <property type="protein sequence ID" value="CAA9999495.1"/>
    <property type="molecule type" value="Genomic_DNA"/>
</dbReference>
<dbReference type="Proteomes" id="UP000479000">
    <property type="component" value="Unassembled WGS sequence"/>
</dbReference>